<protein>
    <submittedName>
        <fullName evidence="1">Uncharacterized protein</fullName>
    </submittedName>
</protein>
<keyword evidence="2" id="KW-1185">Reference proteome</keyword>
<evidence type="ECO:0000313" key="2">
    <source>
        <dbReference type="Proteomes" id="UP001589738"/>
    </source>
</evidence>
<gene>
    <name evidence="1" type="ORF">ACFFHF_24395</name>
</gene>
<evidence type="ECO:0000313" key="1">
    <source>
        <dbReference type="EMBL" id="MFC0478333.1"/>
    </source>
</evidence>
<reference evidence="1 2" key="1">
    <citation type="submission" date="2024-09" db="EMBL/GenBank/DDBJ databases">
        <authorList>
            <person name="Sun Q."/>
            <person name="Mori K."/>
        </authorList>
    </citation>
    <scope>NUCLEOTIDE SEQUENCE [LARGE SCALE GENOMIC DNA]</scope>
    <source>
        <strain evidence="1 2">CGMCC 1.9126</strain>
    </source>
</reference>
<dbReference type="RefSeq" id="WP_377059256.1">
    <property type="nucleotide sequence ID" value="NZ_JBHLUU010000128.1"/>
</dbReference>
<comment type="caution">
    <text evidence="1">The sequence shown here is derived from an EMBL/GenBank/DDBJ whole genome shotgun (WGS) entry which is preliminary data.</text>
</comment>
<dbReference type="EMBL" id="JBHLUU010000128">
    <property type="protein sequence ID" value="MFC0478333.1"/>
    <property type="molecule type" value="Genomic_DNA"/>
</dbReference>
<organism evidence="1 2">
    <name type="scientific">Robertmurraya beringensis</name>
    <dbReference type="NCBI Taxonomy" id="641660"/>
    <lineage>
        <taxon>Bacteria</taxon>
        <taxon>Bacillati</taxon>
        <taxon>Bacillota</taxon>
        <taxon>Bacilli</taxon>
        <taxon>Bacillales</taxon>
        <taxon>Bacillaceae</taxon>
        <taxon>Robertmurraya</taxon>
    </lineage>
</organism>
<name>A0ABV6L2K1_9BACI</name>
<dbReference type="Pfam" id="PF26344">
    <property type="entry name" value="YuzC"/>
    <property type="match status" value="1"/>
</dbReference>
<dbReference type="InterPro" id="IPR058870">
    <property type="entry name" value="YuzC"/>
</dbReference>
<dbReference type="Proteomes" id="UP001589738">
    <property type="component" value="Unassembled WGS sequence"/>
</dbReference>
<sequence length="141" mass="16673">MYCYDPRSFPYYALPFQAYPHYSLYYSVGTRQSPFYYQPYYLRPFQEVNPQVFMTSAKYMQSLMKDASMLLERMADSKEFAKQLMSNAQESKQKLVEDQIKHTGIQNIPVVSYTPDGLKLVFSRDIDTMNCCNLTLTVRWM</sequence>
<accession>A0ABV6L2K1</accession>
<proteinExistence type="predicted"/>